<dbReference type="InterPro" id="IPR042266">
    <property type="entry name" value="PPPDE_sf"/>
</dbReference>
<sequence>HGMARQMSQQLLGFKIDAVYHTSLVFNGIEYFFGAGVQTCYAGTTHHGRPMEIESLGTTHLPMETILEYLESLKQIYTPESYDLFAHNCNNFTNDFAMFLVGRGIPDHITSLPKRVLDTPFGQMLKPQIDASMRTVTQAPVPPENIPVANGTTNNAKPKQTPVQNGSSPQKATRFGQVVNLTDVASLDKKLQEAGDTASTIFFTSSTCAPCKLAYPTYDQLSEEYSNALFVRVDINAARDIAAKYQIRATPTFMSFSKGSKVDEWTGADPRTLKTNVERTMQQTFPPHPHAQLRLPTLQYGSLKPVSYGKIPPLDKLMTKLGDAGQDEALTSLRTFVQKRSIDPREAALPNLETIGSAFRTRVLDLPLSIRFAAVDLLRCALIDPRVSGFFAEEAQQQQQQQQERNQHPSTLTTLLTHINDLGTGCPHNLRLVTLHLACNLFTSPPSLLLLPQPAGSNPTNNNNNNNTLLPPLIDLTTSSLLDPTHGSPTSTRVAASWLAYNLSVSNYIHRRERGGEGQELLSASQQVELAAAVVETLGSAEEKEGEEKEEGNAEEAVKGQVLALGYLLFFAPTMGDEGGGGGGGEVGELCRALDAQGVIVKACQGKKRLEGLGREVGGLI</sequence>
<evidence type="ECO:0008006" key="12">
    <source>
        <dbReference type="Google" id="ProtNLM"/>
    </source>
</evidence>
<feature type="domain" description="PUL" evidence="8">
    <location>
        <begin position="293"/>
        <end position="620"/>
    </location>
</feature>
<comment type="similarity">
    <text evidence="2">Belongs to the thioredoxin family.</text>
</comment>
<comment type="caution">
    <text evidence="10">The sequence shown here is derived from an EMBL/GenBank/DDBJ whole genome shotgun (WGS) entry which is preliminary data.</text>
</comment>
<evidence type="ECO:0000256" key="1">
    <source>
        <dbReference type="ARBA" id="ARBA00008140"/>
    </source>
</evidence>
<feature type="non-terminal residue" evidence="10">
    <location>
        <position position="1"/>
    </location>
</feature>
<dbReference type="Proteomes" id="UP000194280">
    <property type="component" value="Unassembled WGS sequence"/>
</dbReference>
<protein>
    <recommendedName>
        <fullName evidence="12">PPPDE domain-containing protein</fullName>
    </recommendedName>
</protein>
<dbReference type="Pfam" id="PF05903">
    <property type="entry name" value="Peptidase_C97"/>
    <property type="match status" value="1"/>
</dbReference>
<feature type="domain" description="Thioredoxin" evidence="7">
    <location>
        <begin position="135"/>
        <end position="282"/>
    </location>
</feature>
<dbReference type="InterPro" id="IPR013535">
    <property type="entry name" value="PUL_dom"/>
</dbReference>
<dbReference type="OrthoDB" id="21221at2759"/>
<dbReference type="SMART" id="SM01179">
    <property type="entry name" value="DUF862"/>
    <property type="match status" value="1"/>
</dbReference>
<dbReference type="PROSITE" id="PS51396">
    <property type="entry name" value="PUL"/>
    <property type="match status" value="1"/>
</dbReference>
<reference evidence="10 11" key="1">
    <citation type="submission" date="2017-01" db="EMBL/GenBank/DDBJ databases">
        <title>The recent genome duplication of the halophilic yeast Hortaea werneckii: insights from long-read sequencing.</title>
        <authorList>
            <person name="Sinha S."/>
            <person name="Flibotte S."/>
            <person name="Neira M."/>
            <person name="Lenassi M."/>
            <person name="Gostincar C."/>
            <person name="Stajich J.E."/>
            <person name="Nislow C.E."/>
        </authorList>
    </citation>
    <scope>NUCLEOTIDE SEQUENCE [LARGE SCALE GENOMIC DNA]</scope>
    <source>
        <strain evidence="10 11">EXF-2000</strain>
    </source>
</reference>
<dbReference type="Pfam" id="PF00085">
    <property type="entry name" value="Thioredoxin"/>
    <property type="match status" value="1"/>
</dbReference>
<dbReference type="InterPro" id="IPR036249">
    <property type="entry name" value="Thioredoxin-like_sf"/>
</dbReference>
<evidence type="ECO:0000259" key="9">
    <source>
        <dbReference type="PROSITE" id="PS51858"/>
    </source>
</evidence>
<evidence type="ECO:0000256" key="6">
    <source>
        <dbReference type="SAM" id="MobiDB-lite"/>
    </source>
</evidence>
<dbReference type="EMBL" id="MUNK01000390">
    <property type="protein sequence ID" value="OTA22230.1"/>
    <property type="molecule type" value="Genomic_DNA"/>
</dbReference>
<dbReference type="Gene3D" id="3.40.30.10">
    <property type="entry name" value="Glutaredoxin"/>
    <property type="match status" value="1"/>
</dbReference>
<evidence type="ECO:0000259" key="7">
    <source>
        <dbReference type="PROSITE" id="PS51352"/>
    </source>
</evidence>
<dbReference type="PROSITE" id="PS51352">
    <property type="entry name" value="THIOREDOXIN_2"/>
    <property type="match status" value="1"/>
</dbReference>
<dbReference type="Gene3D" id="3.90.1720.30">
    <property type="entry name" value="PPPDE domains"/>
    <property type="match status" value="1"/>
</dbReference>
<dbReference type="GO" id="GO:0006508">
    <property type="term" value="P:proteolysis"/>
    <property type="evidence" value="ECO:0007669"/>
    <property type="project" value="UniProtKB-KW"/>
</dbReference>
<keyword evidence="3" id="KW-0645">Protease</keyword>
<evidence type="ECO:0000313" key="10">
    <source>
        <dbReference type="EMBL" id="OTA22230.1"/>
    </source>
</evidence>
<dbReference type="CDD" id="cd02947">
    <property type="entry name" value="TRX_family"/>
    <property type="match status" value="1"/>
</dbReference>
<dbReference type="InterPro" id="IPR011989">
    <property type="entry name" value="ARM-like"/>
</dbReference>
<dbReference type="PANTHER" id="PTHR46115">
    <property type="entry name" value="THIOREDOXIN-LIKE PROTEIN 1"/>
    <property type="match status" value="1"/>
</dbReference>
<comment type="similarity">
    <text evidence="1">Belongs to the DeSI family.</text>
</comment>
<evidence type="ECO:0000256" key="3">
    <source>
        <dbReference type="ARBA" id="ARBA00022670"/>
    </source>
</evidence>
<name>A0A1Z5SN35_HORWE</name>
<dbReference type="AlphaFoldDB" id="A0A1Z5SN35"/>
<evidence type="ECO:0000313" key="11">
    <source>
        <dbReference type="Proteomes" id="UP000194280"/>
    </source>
</evidence>
<accession>A0A1Z5SN35</accession>
<dbReference type="InParanoid" id="A0A1Z5SN35"/>
<proteinExistence type="inferred from homology"/>
<dbReference type="GO" id="GO:0008233">
    <property type="term" value="F:peptidase activity"/>
    <property type="evidence" value="ECO:0007669"/>
    <property type="project" value="UniProtKB-KW"/>
</dbReference>
<dbReference type="Gene3D" id="1.25.10.10">
    <property type="entry name" value="Leucine-rich Repeat Variant"/>
    <property type="match status" value="1"/>
</dbReference>
<dbReference type="STRING" id="1157616.A0A1Z5SN35"/>
<evidence type="ECO:0000256" key="5">
    <source>
        <dbReference type="ARBA" id="ARBA00023157"/>
    </source>
</evidence>
<keyword evidence="4" id="KW-0378">Hydrolase</keyword>
<feature type="region of interest" description="Disordered" evidence="6">
    <location>
        <begin position="152"/>
        <end position="171"/>
    </location>
</feature>
<keyword evidence="11" id="KW-1185">Reference proteome</keyword>
<organism evidence="10 11">
    <name type="scientific">Hortaea werneckii EXF-2000</name>
    <dbReference type="NCBI Taxonomy" id="1157616"/>
    <lineage>
        <taxon>Eukaryota</taxon>
        <taxon>Fungi</taxon>
        <taxon>Dikarya</taxon>
        <taxon>Ascomycota</taxon>
        <taxon>Pezizomycotina</taxon>
        <taxon>Dothideomycetes</taxon>
        <taxon>Dothideomycetidae</taxon>
        <taxon>Mycosphaerellales</taxon>
        <taxon>Teratosphaeriaceae</taxon>
        <taxon>Hortaea</taxon>
    </lineage>
</organism>
<evidence type="ECO:0000256" key="4">
    <source>
        <dbReference type="ARBA" id="ARBA00022801"/>
    </source>
</evidence>
<keyword evidence="5" id="KW-1015">Disulfide bond</keyword>
<feature type="domain" description="PPPDE" evidence="9">
    <location>
        <begin position="1"/>
        <end position="130"/>
    </location>
</feature>
<gene>
    <name evidence="10" type="ORF">BTJ68_15221</name>
</gene>
<dbReference type="SUPFAM" id="SSF52833">
    <property type="entry name" value="Thioredoxin-like"/>
    <property type="match status" value="1"/>
</dbReference>
<evidence type="ECO:0000259" key="8">
    <source>
        <dbReference type="PROSITE" id="PS51396"/>
    </source>
</evidence>
<evidence type="ECO:0000256" key="2">
    <source>
        <dbReference type="ARBA" id="ARBA00008987"/>
    </source>
</evidence>
<dbReference type="PROSITE" id="PS51858">
    <property type="entry name" value="PPPDE"/>
    <property type="match status" value="1"/>
</dbReference>
<dbReference type="InterPro" id="IPR013766">
    <property type="entry name" value="Thioredoxin_domain"/>
</dbReference>
<dbReference type="Pfam" id="PF08324">
    <property type="entry name" value="PUL"/>
    <property type="match status" value="1"/>
</dbReference>
<dbReference type="VEuPathDB" id="FungiDB:BTJ68_15221"/>
<dbReference type="InterPro" id="IPR008580">
    <property type="entry name" value="PPPDE_dom"/>
</dbReference>